<dbReference type="Gene3D" id="3.40.50.300">
    <property type="entry name" value="P-loop containing nucleotide triphosphate hydrolases"/>
    <property type="match status" value="1"/>
</dbReference>
<dbReference type="AlphaFoldDB" id="A0A177CCN5"/>
<organism evidence="2 3">
    <name type="scientific">Paraphaeosphaeria sporulosa</name>
    <dbReference type="NCBI Taxonomy" id="1460663"/>
    <lineage>
        <taxon>Eukaryota</taxon>
        <taxon>Fungi</taxon>
        <taxon>Dikarya</taxon>
        <taxon>Ascomycota</taxon>
        <taxon>Pezizomycotina</taxon>
        <taxon>Dothideomycetes</taxon>
        <taxon>Pleosporomycetidae</taxon>
        <taxon>Pleosporales</taxon>
        <taxon>Massarineae</taxon>
        <taxon>Didymosphaeriaceae</taxon>
        <taxon>Paraphaeosphaeria</taxon>
    </lineage>
</organism>
<evidence type="ECO:0000256" key="1">
    <source>
        <dbReference type="SAM" id="MobiDB-lite"/>
    </source>
</evidence>
<dbReference type="GeneID" id="28762106"/>
<sequence length="911" mass="102752">MSDTGPPVPDMKILTADEFPAHMKSQRTVARYNSSTEAKPEHPFWALPEVGIDSTLNSISEQLAKILEGIPTGDRELEHLKKTIYTIAQIKRSPAITIGLVGEQGAGKSMTINAVFDTDGISWSGADGVACTSAVVKYSYYTPSSTSETRERFCADVKFLSEEKIEAMIREQVKYLKRYHDDADDSDDEEPRGPQSYDQDEVDKRLCKTATDIFKVLFGSEKAFLRQWTSQPTDEFVYECKIRCKEAMRSCHVADGSDTCTRFANCPRDLMSRIRHFLADVKGVQCLWPLVDHVNIRFDHELLKYGLVLIDVPGSGDTNMARARHIEEIKDIADVVFVFADTLRIGSDHAALGTVRACSLNRGRKNVKFVATKIDALLKNDLENAKGAEFDHIRRHIQKAGDEARAAEDDGEDAKVLLIGQYATYLERQLLLYFVNGRARNLSNTIRAELNDRGADESVKIFHISASNYLEWQAKPMIRFRDQPPLPPSSTGIPEIRRYLYSLVAPKNLSDVARHLNSVVPNYFGKIERVINESDRNADFGSLAREFDQVTDSLIDDLLSQAKQMFEKILKETLAKLLPDTAGLKKQIDEKLRGLCKLNGRTLNKIMKFRGTLPPRASQAKGLEKGCSYNRDFSNILAPAFLKWAYAYAVRIQPMRQALIDLTALIARAVLHLLDVSSANVMVVEKAKRKWIQYRISLKAKMEAFMDTFEQSHKKALVRATMEEDRQNCLVAAITDAHFDAVFAAEPALKPGCHPAKPKYVESKGKFQQRMLLECFSDPNSHFVDHVFKLFHDERRRDTNILLDGLFRNICDSLEAYSSSLKDESTISYQVERGGLDIRANLEQAFPDIKKEVARLQGLLTEQTKAEEQSAAYLPDLEGAQTLAQIYARLSRKRKQGAQDGTKAKIKKERV</sequence>
<dbReference type="EMBL" id="KV441553">
    <property type="protein sequence ID" value="OAG04567.1"/>
    <property type="molecule type" value="Genomic_DNA"/>
</dbReference>
<reference evidence="2 3" key="1">
    <citation type="submission" date="2016-05" db="EMBL/GenBank/DDBJ databases">
        <title>Comparative analysis of secretome profiles of manganese(II)-oxidizing ascomycete fungi.</title>
        <authorList>
            <consortium name="DOE Joint Genome Institute"/>
            <person name="Zeiner C.A."/>
            <person name="Purvine S.O."/>
            <person name="Zink E.M."/>
            <person name="Wu S."/>
            <person name="Pasa-Tolic L."/>
            <person name="Chaput D.L."/>
            <person name="Haridas S."/>
            <person name="Grigoriev I.V."/>
            <person name="Santelli C.M."/>
            <person name="Hansel C.M."/>
        </authorList>
    </citation>
    <scope>NUCLEOTIDE SEQUENCE [LARGE SCALE GENOMIC DNA]</scope>
    <source>
        <strain evidence="2 3">AP3s5-JAC2a</strain>
    </source>
</reference>
<gene>
    <name evidence="2" type="ORF">CC84DRAFT_1165005</name>
</gene>
<dbReference type="PANTHER" id="PTHR36681:SF3">
    <property type="entry name" value="NUCLEAR GTPASE, GERMINAL CENTER-ASSOCIATED, TANDEM DUPLICATE 3"/>
    <property type="match status" value="1"/>
</dbReference>
<dbReference type="InterPro" id="IPR027417">
    <property type="entry name" value="P-loop_NTPase"/>
</dbReference>
<dbReference type="Proteomes" id="UP000077069">
    <property type="component" value="Unassembled WGS sequence"/>
</dbReference>
<proteinExistence type="predicted"/>
<evidence type="ECO:0000313" key="2">
    <source>
        <dbReference type="EMBL" id="OAG04567.1"/>
    </source>
</evidence>
<dbReference type="InParanoid" id="A0A177CCN5"/>
<feature type="region of interest" description="Disordered" evidence="1">
    <location>
        <begin position="180"/>
        <end position="200"/>
    </location>
</feature>
<keyword evidence="3" id="KW-1185">Reference proteome</keyword>
<dbReference type="CDD" id="cd00882">
    <property type="entry name" value="Ras_like_GTPase"/>
    <property type="match status" value="1"/>
</dbReference>
<evidence type="ECO:0000313" key="3">
    <source>
        <dbReference type="Proteomes" id="UP000077069"/>
    </source>
</evidence>
<dbReference type="SUPFAM" id="SSF52540">
    <property type="entry name" value="P-loop containing nucleoside triphosphate hydrolases"/>
    <property type="match status" value="1"/>
</dbReference>
<dbReference type="RefSeq" id="XP_018034932.1">
    <property type="nucleotide sequence ID" value="XM_018178620.1"/>
</dbReference>
<dbReference type="OrthoDB" id="3598281at2759"/>
<dbReference type="PANTHER" id="PTHR36681">
    <property type="entry name" value="NUCLEAR GTPASE, GERMINAL CENTER-ASSOCIATED, TANDEM DUPLICATE 3"/>
    <property type="match status" value="1"/>
</dbReference>
<dbReference type="STRING" id="1460663.A0A177CCN5"/>
<name>A0A177CCN5_9PLEO</name>
<accession>A0A177CCN5</accession>
<protein>
    <recommendedName>
        <fullName evidence="4">P-loop containing nucleoside triphosphate hydrolase protein</fullName>
    </recommendedName>
</protein>
<evidence type="ECO:0008006" key="4">
    <source>
        <dbReference type="Google" id="ProtNLM"/>
    </source>
</evidence>